<accession>A0A0V1G083</accession>
<proteinExistence type="predicted"/>
<comment type="caution">
    <text evidence="2">The sequence shown here is derived from an EMBL/GenBank/DDBJ whole genome shotgun (WGS) entry which is preliminary data.</text>
</comment>
<organism evidence="2 3">
    <name type="scientific">Trichinella pseudospiralis</name>
    <name type="common">Parasitic roundworm</name>
    <dbReference type="NCBI Taxonomy" id="6337"/>
    <lineage>
        <taxon>Eukaryota</taxon>
        <taxon>Metazoa</taxon>
        <taxon>Ecdysozoa</taxon>
        <taxon>Nematoda</taxon>
        <taxon>Enoplea</taxon>
        <taxon>Dorylaimia</taxon>
        <taxon>Trichinellida</taxon>
        <taxon>Trichinellidae</taxon>
        <taxon>Trichinella</taxon>
    </lineage>
</organism>
<evidence type="ECO:0000313" key="2">
    <source>
        <dbReference type="EMBL" id="KRY91680.1"/>
    </source>
</evidence>
<gene>
    <name evidence="2" type="ORF">T4D_14263</name>
</gene>
<keyword evidence="1" id="KW-1133">Transmembrane helix</keyword>
<dbReference type="EMBL" id="JYDT01000012">
    <property type="protein sequence ID" value="KRY91680.1"/>
    <property type="molecule type" value="Genomic_DNA"/>
</dbReference>
<keyword evidence="1" id="KW-0472">Membrane</keyword>
<feature type="transmembrane region" description="Helical" evidence="1">
    <location>
        <begin position="12"/>
        <end position="34"/>
    </location>
</feature>
<reference evidence="2 3" key="1">
    <citation type="submission" date="2015-01" db="EMBL/GenBank/DDBJ databases">
        <title>Evolution of Trichinella species and genotypes.</title>
        <authorList>
            <person name="Korhonen P.K."/>
            <person name="Edoardo P."/>
            <person name="Giuseppe L.R."/>
            <person name="Gasser R.B."/>
        </authorList>
    </citation>
    <scope>NUCLEOTIDE SEQUENCE [LARGE SCALE GENOMIC DNA]</scope>
    <source>
        <strain evidence="2">ISS470</strain>
    </source>
</reference>
<name>A0A0V1G083_TRIPS</name>
<evidence type="ECO:0000256" key="1">
    <source>
        <dbReference type="SAM" id="Phobius"/>
    </source>
</evidence>
<dbReference type="AlphaFoldDB" id="A0A0V1G083"/>
<dbReference type="Proteomes" id="UP000054995">
    <property type="component" value="Unassembled WGS sequence"/>
</dbReference>
<sequence length="100" mass="11652">MRIEHFLMTKASVLITHTIPLLACSIILIHYLALNKERRSAESTNEDALSRIDSLTCNFIGYHLHIGHYSFDYDKAFWYNVIYLAQACKQGKEEEEEEDN</sequence>
<evidence type="ECO:0000313" key="3">
    <source>
        <dbReference type="Proteomes" id="UP000054995"/>
    </source>
</evidence>
<dbReference type="OrthoDB" id="10461446at2759"/>
<protein>
    <submittedName>
        <fullName evidence="2">Uncharacterized protein</fullName>
    </submittedName>
</protein>
<keyword evidence="3" id="KW-1185">Reference proteome</keyword>
<keyword evidence="1" id="KW-0812">Transmembrane</keyword>